<feature type="compositionally biased region" description="Basic and acidic residues" evidence="3">
    <location>
        <begin position="388"/>
        <end position="410"/>
    </location>
</feature>
<dbReference type="EMBL" id="CAJOBC010003897">
    <property type="protein sequence ID" value="CAF3805385.1"/>
    <property type="molecule type" value="Genomic_DNA"/>
</dbReference>
<dbReference type="EMBL" id="CAJNOK010007037">
    <property type="protein sequence ID" value="CAF1022480.1"/>
    <property type="molecule type" value="Genomic_DNA"/>
</dbReference>
<sequence length="479" mass="54174">MDHPYSVPVISTELRRAEFVKQLADVFDHMDQISQDMFNRITIRLNMYRQQLNKFDEKINNVNLHIERIRQFKRATQIHSSSRYPVEQKRSIYKSIFEDNDRNTNNYENYLTLQWNSFRLSDDDKFYDVNDKDSKAKDETFVISINNDNYIQKTKTNKLHGLGKPSANIKSVVSFLKYNTQENPYTQPTKIDPLSVAGKMRKHTEEQTQSRIGETPLPAFYQSMSALSGLSEIEYNPVLGAVPTLSLPDNLELPNFATDLYQEWTMESIAPSSANLLPDIKDLTSNSVITTATQAPPPSIVSDVPAIIPLVQSTISTIPPPPPPSLPTESLQKSVLAPQAPLPPPTTVDNNTNELEVESKVNQTQSIPTATSTGNPLLDAIQNFKKDNLRSAQDKKMSKRAEEEAKDAPDLLKNLQKQLEKRRYFVAGGPDESKRQEKKTATMADEIAGKLALLRQGMKKNNDDDDNNDDADDEADWEQ</sequence>
<accession>A0A814J8G4</accession>
<evidence type="ECO:0000313" key="8">
    <source>
        <dbReference type="EMBL" id="CAF3805385.1"/>
    </source>
</evidence>
<feature type="compositionally biased region" description="Acidic residues" evidence="3">
    <location>
        <begin position="463"/>
        <end position="479"/>
    </location>
</feature>
<dbReference type="PANTHER" id="PTHR23331">
    <property type="entry name" value="CXYORF1"/>
    <property type="match status" value="1"/>
</dbReference>
<keyword evidence="2" id="KW-0009">Actin-binding</keyword>
<dbReference type="GO" id="GO:0042147">
    <property type="term" value="P:retrograde transport, endosome to Golgi"/>
    <property type="evidence" value="ECO:0007669"/>
    <property type="project" value="TreeGrafter"/>
</dbReference>
<dbReference type="Proteomes" id="UP000663829">
    <property type="component" value="Unassembled WGS sequence"/>
</dbReference>
<dbReference type="GO" id="GO:0006887">
    <property type="term" value="P:exocytosis"/>
    <property type="evidence" value="ECO:0007669"/>
    <property type="project" value="TreeGrafter"/>
</dbReference>
<dbReference type="EMBL" id="CAJNOQ010003897">
    <property type="protein sequence ID" value="CAF1034707.1"/>
    <property type="molecule type" value="Genomic_DNA"/>
</dbReference>
<reference evidence="6" key="1">
    <citation type="submission" date="2021-02" db="EMBL/GenBank/DDBJ databases">
        <authorList>
            <person name="Nowell W R."/>
        </authorList>
    </citation>
    <scope>NUCLEOTIDE SEQUENCE</scope>
</reference>
<organism evidence="6 9">
    <name type="scientific">Didymodactylos carnosus</name>
    <dbReference type="NCBI Taxonomy" id="1234261"/>
    <lineage>
        <taxon>Eukaryota</taxon>
        <taxon>Metazoa</taxon>
        <taxon>Spiralia</taxon>
        <taxon>Gnathifera</taxon>
        <taxon>Rotifera</taxon>
        <taxon>Eurotatoria</taxon>
        <taxon>Bdelloidea</taxon>
        <taxon>Philodinida</taxon>
        <taxon>Philodinidae</taxon>
        <taxon>Didymodactylos</taxon>
    </lineage>
</organism>
<dbReference type="OrthoDB" id="307871at2759"/>
<dbReference type="InterPro" id="IPR021854">
    <property type="entry name" value="WASH1_WAHD"/>
</dbReference>
<dbReference type="Proteomes" id="UP000681722">
    <property type="component" value="Unassembled WGS sequence"/>
</dbReference>
<evidence type="ECO:0000256" key="2">
    <source>
        <dbReference type="ARBA" id="ARBA00023203"/>
    </source>
</evidence>
<dbReference type="GO" id="GO:0034314">
    <property type="term" value="P:Arp2/3 complex-mediated actin nucleation"/>
    <property type="evidence" value="ECO:0007669"/>
    <property type="project" value="InterPro"/>
</dbReference>
<evidence type="ECO:0000256" key="3">
    <source>
        <dbReference type="SAM" id="MobiDB-lite"/>
    </source>
</evidence>
<dbReference type="GO" id="GO:0043015">
    <property type="term" value="F:gamma-tubulin binding"/>
    <property type="evidence" value="ECO:0007669"/>
    <property type="project" value="TreeGrafter"/>
</dbReference>
<evidence type="ECO:0000313" key="9">
    <source>
        <dbReference type="Proteomes" id="UP000663829"/>
    </source>
</evidence>
<dbReference type="GO" id="GO:0055037">
    <property type="term" value="C:recycling endosome"/>
    <property type="evidence" value="ECO:0007669"/>
    <property type="project" value="TreeGrafter"/>
</dbReference>
<feature type="domain" description="WASH1 WAHD" evidence="4">
    <location>
        <begin position="3"/>
        <end position="286"/>
    </location>
</feature>
<dbReference type="GO" id="GO:0003779">
    <property type="term" value="F:actin binding"/>
    <property type="evidence" value="ECO:0007669"/>
    <property type="project" value="UniProtKB-KW"/>
</dbReference>
<feature type="compositionally biased region" description="Basic and acidic residues" evidence="3">
    <location>
        <begin position="431"/>
        <end position="440"/>
    </location>
</feature>
<dbReference type="Proteomes" id="UP000677228">
    <property type="component" value="Unassembled WGS sequence"/>
</dbReference>
<dbReference type="GO" id="GO:0005769">
    <property type="term" value="C:early endosome"/>
    <property type="evidence" value="ECO:0007669"/>
    <property type="project" value="InterPro"/>
</dbReference>
<evidence type="ECO:0000313" key="7">
    <source>
        <dbReference type="EMBL" id="CAF3791031.1"/>
    </source>
</evidence>
<dbReference type="Pfam" id="PF11945">
    <property type="entry name" value="WASH_WAHD"/>
    <property type="match status" value="1"/>
</dbReference>
<gene>
    <name evidence="6" type="ORF">GPM918_LOCUS15464</name>
    <name evidence="5" type="ORF">OVA965_LOCUS15573</name>
    <name evidence="8" type="ORF">SRO942_LOCUS15464</name>
    <name evidence="7" type="ORF">TMI583_LOCUS15581</name>
</gene>
<dbReference type="GO" id="GO:0043014">
    <property type="term" value="F:alpha-tubulin binding"/>
    <property type="evidence" value="ECO:0007669"/>
    <property type="project" value="InterPro"/>
</dbReference>
<dbReference type="AlphaFoldDB" id="A0A814J8G4"/>
<comment type="caution">
    <text evidence="6">The sequence shown here is derived from an EMBL/GenBank/DDBJ whole genome shotgun (WGS) entry which is preliminary data.</text>
</comment>
<dbReference type="PANTHER" id="PTHR23331:SF1">
    <property type="entry name" value="WASH COMPLEX SUBUNIT 1"/>
    <property type="match status" value="1"/>
</dbReference>
<evidence type="ECO:0000313" key="6">
    <source>
        <dbReference type="EMBL" id="CAF1034707.1"/>
    </source>
</evidence>
<comment type="similarity">
    <text evidence="1">Belongs to the WASH1 family.</text>
</comment>
<keyword evidence="9" id="KW-1185">Reference proteome</keyword>
<evidence type="ECO:0000313" key="5">
    <source>
        <dbReference type="EMBL" id="CAF1022480.1"/>
    </source>
</evidence>
<proteinExistence type="inferred from homology"/>
<evidence type="ECO:0000259" key="4">
    <source>
        <dbReference type="Pfam" id="PF11945"/>
    </source>
</evidence>
<dbReference type="GO" id="GO:0005829">
    <property type="term" value="C:cytosol"/>
    <property type="evidence" value="ECO:0007669"/>
    <property type="project" value="GOC"/>
</dbReference>
<dbReference type="GO" id="GO:0032456">
    <property type="term" value="P:endocytic recycling"/>
    <property type="evidence" value="ECO:0007669"/>
    <property type="project" value="TreeGrafter"/>
</dbReference>
<dbReference type="Proteomes" id="UP000682733">
    <property type="component" value="Unassembled WGS sequence"/>
</dbReference>
<dbReference type="InterPro" id="IPR028290">
    <property type="entry name" value="WASH1"/>
</dbReference>
<dbReference type="EMBL" id="CAJOBA010007047">
    <property type="protein sequence ID" value="CAF3791031.1"/>
    <property type="molecule type" value="Genomic_DNA"/>
</dbReference>
<protein>
    <recommendedName>
        <fullName evidence="4">WASH1 WAHD domain-containing protein</fullName>
    </recommendedName>
</protein>
<name>A0A814J8G4_9BILA</name>
<feature type="region of interest" description="Disordered" evidence="3">
    <location>
        <begin position="318"/>
        <end position="351"/>
    </location>
</feature>
<evidence type="ECO:0000256" key="1">
    <source>
        <dbReference type="ARBA" id="ARBA00005602"/>
    </source>
</evidence>
<dbReference type="GO" id="GO:0071203">
    <property type="term" value="C:WASH complex"/>
    <property type="evidence" value="ECO:0007669"/>
    <property type="project" value="InterPro"/>
</dbReference>
<feature type="region of interest" description="Disordered" evidence="3">
    <location>
        <begin position="388"/>
        <end position="479"/>
    </location>
</feature>